<keyword evidence="1" id="KW-0472">Membrane</keyword>
<dbReference type="Pfam" id="PF19744">
    <property type="entry name" value="DUF6232"/>
    <property type="match status" value="1"/>
</dbReference>
<feature type="transmembrane region" description="Helical" evidence="1">
    <location>
        <begin position="80"/>
        <end position="98"/>
    </location>
</feature>
<reference evidence="2" key="1">
    <citation type="submission" date="2021-01" db="EMBL/GenBank/DDBJ databases">
        <title>Whole genome shotgun sequence of Actinoplanes nipponensis NBRC 14063.</title>
        <authorList>
            <person name="Komaki H."/>
            <person name="Tamura T."/>
        </authorList>
    </citation>
    <scope>NUCLEOTIDE SEQUENCE</scope>
    <source>
        <strain evidence="2">NBRC 14063</strain>
    </source>
</reference>
<comment type="caution">
    <text evidence="2">The sequence shown here is derived from an EMBL/GenBank/DDBJ whole genome shotgun (WGS) entry which is preliminary data.</text>
</comment>
<protein>
    <submittedName>
        <fullName evidence="2">Uncharacterized protein</fullName>
    </submittedName>
</protein>
<organism evidence="2 3">
    <name type="scientific">Actinoplanes nipponensis</name>
    <dbReference type="NCBI Taxonomy" id="135950"/>
    <lineage>
        <taxon>Bacteria</taxon>
        <taxon>Bacillati</taxon>
        <taxon>Actinomycetota</taxon>
        <taxon>Actinomycetes</taxon>
        <taxon>Micromonosporales</taxon>
        <taxon>Micromonosporaceae</taxon>
        <taxon>Actinoplanes</taxon>
    </lineage>
</organism>
<dbReference type="AlphaFoldDB" id="A0A919JNK5"/>
<name>A0A919JNK5_9ACTN</name>
<keyword evidence="1" id="KW-0812">Transmembrane</keyword>
<dbReference type="InterPro" id="IPR045629">
    <property type="entry name" value="DUF6232"/>
</dbReference>
<evidence type="ECO:0000313" key="3">
    <source>
        <dbReference type="Proteomes" id="UP000647172"/>
    </source>
</evidence>
<dbReference type="RefSeq" id="WP_203776369.1">
    <property type="nucleotide sequence ID" value="NZ_BAAAYJ010000090.1"/>
</dbReference>
<feature type="transmembrane region" description="Helical" evidence="1">
    <location>
        <begin position="55"/>
        <end position="74"/>
    </location>
</feature>
<keyword evidence="1" id="KW-1133">Transmembrane helix</keyword>
<dbReference type="EMBL" id="BOMQ01000092">
    <property type="protein sequence ID" value="GIE53921.1"/>
    <property type="molecule type" value="Genomic_DNA"/>
</dbReference>
<evidence type="ECO:0000256" key="1">
    <source>
        <dbReference type="SAM" id="Phobius"/>
    </source>
</evidence>
<sequence>MAANSDTSAGGRVYYPGPGIVVTRAYIETSQARYRIGDLVIDDPSYLYAHPARAVALYCAVVELLLATGVAALYGSAGTLLCGSGAVAAAGLAGALWADDRRNPRRMELTAWYRGRRVVLFASADHRVFEQVRRAVIRAREANERPQP</sequence>
<keyword evidence="3" id="KW-1185">Reference proteome</keyword>
<gene>
    <name evidence="2" type="ORF">Ani05nite_74550</name>
</gene>
<dbReference type="Proteomes" id="UP000647172">
    <property type="component" value="Unassembled WGS sequence"/>
</dbReference>
<accession>A0A919JNK5</accession>
<evidence type="ECO:0000313" key="2">
    <source>
        <dbReference type="EMBL" id="GIE53921.1"/>
    </source>
</evidence>
<proteinExistence type="predicted"/>